<evidence type="ECO:0000256" key="3">
    <source>
        <dbReference type="ARBA" id="ARBA00022833"/>
    </source>
</evidence>
<feature type="domain" description="B box-type" evidence="6">
    <location>
        <begin position="1"/>
        <end position="45"/>
    </location>
</feature>
<proteinExistence type="evidence at transcript level"/>
<evidence type="ECO:0000313" key="7">
    <source>
        <dbReference type="EMBL" id="QOI16737.1"/>
    </source>
</evidence>
<sequence>MKNCELCQLPARTYCESDQAILCWDCDFKVHGANFLVARHSRTLLCQACHAPTAWKASGEKLGHTFSVCERCVARNESRGDDEESEAGNDDTDDDDLDEDQDSDSDDDDGDLDFDEEGENQVVPWASTPPPPSASSSSSEGAHSDDRYGRRSVGAVSLKRTRDNASDLRSHDDLRRLTARLRCETACTAHTDGGATSIDCRIPSKDRKLDLNGSGPRFSLPIESLRRNFRQNDRKLSEAVDLDSSEPRIPLI</sequence>
<accession>A0A7L8Y813</accession>
<evidence type="ECO:0000256" key="4">
    <source>
        <dbReference type="PROSITE-ProRule" id="PRU00024"/>
    </source>
</evidence>
<reference evidence="7" key="1">
    <citation type="submission" date="2019-12" db="EMBL/GenBank/DDBJ databases">
        <title>Transcriptome Profile Analysis of Strawberry Leaves Reveals Regulation of Floral Induction under Blue Light Treatment.</title>
        <authorList>
            <person name="Ye Y."/>
        </authorList>
    </citation>
    <scope>NUCLEOTIDE SEQUENCE</scope>
</reference>
<dbReference type="PANTHER" id="PTHR31717">
    <property type="entry name" value="ZINC FINGER PROTEIN CONSTANS-LIKE 10"/>
    <property type="match status" value="1"/>
</dbReference>
<dbReference type="PANTHER" id="PTHR31717:SF60">
    <property type="entry name" value="B-BOX TYPE ZINC FINGER FAMILY PROTEIN"/>
    <property type="match status" value="1"/>
</dbReference>
<evidence type="ECO:0000259" key="6">
    <source>
        <dbReference type="PROSITE" id="PS50119"/>
    </source>
</evidence>
<dbReference type="PROSITE" id="PS50119">
    <property type="entry name" value="ZF_BBOX"/>
    <property type="match status" value="1"/>
</dbReference>
<dbReference type="InterPro" id="IPR049808">
    <property type="entry name" value="CONSTANS-like_Bbox1"/>
</dbReference>
<dbReference type="Pfam" id="PF00643">
    <property type="entry name" value="zf-B_box"/>
    <property type="match status" value="1"/>
</dbReference>
<keyword evidence="1" id="KW-0479">Metal-binding</keyword>
<evidence type="ECO:0000256" key="2">
    <source>
        <dbReference type="ARBA" id="ARBA00022771"/>
    </source>
</evidence>
<keyword evidence="2 4" id="KW-0863">Zinc-finger</keyword>
<evidence type="ECO:0000256" key="1">
    <source>
        <dbReference type="ARBA" id="ARBA00022723"/>
    </source>
</evidence>
<dbReference type="EMBL" id="MN866310">
    <property type="protein sequence ID" value="QOI16737.1"/>
    <property type="molecule type" value="mRNA"/>
</dbReference>
<feature type="region of interest" description="Disordered" evidence="5">
    <location>
        <begin position="77"/>
        <end position="165"/>
    </location>
</feature>
<dbReference type="CDD" id="cd19821">
    <property type="entry name" value="Bbox1_BBX-like"/>
    <property type="match status" value="1"/>
</dbReference>
<dbReference type="GO" id="GO:0008270">
    <property type="term" value="F:zinc ion binding"/>
    <property type="evidence" value="ECO:0007669"/>
    <property type="project" value="UniProtKB-KW"/>
</dbReference>
<evidence type="ECO:0000256" key="5">
    <source>
        <dbReference type="SAM" id="MobiDB-lite"/>
    </source>
</evidence>
<protein>
    <submittedName>
        <fullName evidence="7">BBX28</fullName>
    </submittedName>
</protein>
<feature type="compositionally biased region" description="Acidic residues" evidence="5">
    <location>
        <begin position="80"/>
        <end position="119"/>
    </location>
</feature>
<dbReference type="InterPro" id="IPR000315">
    <property type="entry name" value="Znf_B-box"/>
</dbReference>
<keyword evidence="3" id="KW-0862">Zinc</keyword>
<name>A0A7L8Y813_FRAAN</name>
<dbReference type="AlphaFoldDB" id="A0A7L8Y813"/>
<organism evidence="7">
    <name type="scientific">Fragaria ananassa</name>
    <name type="common">Strawberry</name>
    <name type="synonym">Fragaria chiloensis x Fragaria virginiana</name>
    <dbReference type="NCBI Taxonomy" id="3747"/>
    <lineage>
        <taxon>Eukaryota</taxon>
        <taxon>Viridiplantae</taxon>
        <taxon>Streptophyta</taxon>
        <taxon>Embryophyta</taxon>
        <taxon>Tracheophyta</taxon>
        <taxon>Spermatophyta</taxon>
        <taxon>Magnoliopsida</taxon>
        <taxon>eudicotyledons</taxon>
        <taxon>Gunneridae</taxon>
        <taxon>Pentapetalae</taxon>
        <taxon>rosids</taxon>
        <taxon>fabids</taxon>
        <taxon>Rosales</taxon>
        <taxon>Rosaceae</taxon>
        <taxon>Rosoideae</taxon>
        <taxon>Potentilleae</taxon>
        <taxon>Fragariinae</taxon>
        <taxon>Fragaria</taxon>
    </lineage>
</organism>
<dbReference type="SMART" id="SM00336">
    <property type="entry name" value="BBOX"/>
    <property type="match status" value="1"/>
</dbReference>